<dbReference type="AlphaFoldDB" id="A0A0C9VZ38"/>
<dbReference type="Proteomes" id="UP000054279">
    <property type="component" value="Unassembled WGS sequence"/>
</dbReference>
<protein>
    <submittedName>
        <fullName evidence="2">Uncharacterized protein</fullName>
    </submittedName>
</protein>
<keyword evidence="3" id="KW-1185">Reference proteome</keyword>
<reference evidence="2 3" key="1">
    <citation type="submission" date="2014-06" db="EMBL/GenBank/DDBJ databases">
        <title>Evolutionary Origins and Diversification of the Mycorrhizal Mutualists.</title>
        <authorList>
            <consortium name="DOE Joint Genome Institute"/>
            <consortium name="Mycorrhizal Genomics Consortium"/>
            <person name="Kohler A."/>
            <person name="Kuo A."/>
            <person name="Nagy L.G."/>
            <person name="Floudas D."/>
            <person name="Copeland A."/>
            <person name="Barry K.W."/>
            <person name="Cichocki N."/>
            <person name="Veneault-Fourrey C."/>
            <person name="LaButti K."/>
            <person name="Lindquist E.A."/>
            <person name="Lipzen A."/>
            <person name="Lundell T."/>
            <person name="Morin E."/>
            <person name="Murat C."/>
            <person name="Riley R."/>
            <person name="Ohm R."/>
            <person name="Sun H."/>
            <person name="Tunlid A."/>
            <person name="Henrissat B."/>
            <person name="Grigoriev I.V."/>
            <person name="Hibbett D.S."/>
            <person name="Martin F."/>
        </authorList>
    </citation>
    <scope>NUCLEOTIDE SEQUENCE [LARGE SCALE GENOMIC DNA]</scope>
    <source>
        <strain evidence="2 3">SS14</strain>
    </source>
</reference>
<name>A0A0C9VZ38_SPHS4</name>
<dbReference type="HOGENOM" id="CLU_2414714_0_0_1"/>
<organism evidence="2 3">
    <name type="scientific">Sphaerobolus stellatus (strain SS14)</name>
    <dbReference type="NCBI Taxonomy" id="990650"/>
    <lineage>
        <taxon>Eukaryota</taxon>
        <taxon>Fungi</taxon>
        <taxon>Dikarya</taxon>
        <taxon>Basidiomycota</taxon>
        <taxon>Agaricomycotina</taxon>
        <taxon>Agaricomycetes</taxon>
        <taxon>Phallomycetidae</taxon>
        <taxon>Geastrales</taxon>
        <taxon>Sphaerobolaceae</taxon>
        <taxon>Sphaerobolus</taxon>
    </lineage>
</organism>
<feature type="region of interest" description="Disordered" evidence="1">
    <location>
        <begin position="1"/>
        <end position="21"/>
    </location>
</feature>
<accession>A0A0C9VZ38</accession>
<evidence type="ECO:0000313" key="2">
    <source>
        <dbReference type="EMBL" id="KIJ43816.1"/>
    </source>
</evidence>
<sequence>MWEEGTSEELGGGTGGDDLRRDIWKRKEKASQIWSTARKCVSVSVETEGRLAKRLRHLGKRWRKVTRKVAFRHNRHALRARVVLLESMQFSA</sequence>
<gene>
    <name evidence="2" type="ORF">M422DRAFT_252728</name>
</gene>
<dbReference type="EMBL" id="KN837120">
    <property type="protein sequence ID" value="KIJ43816.1"/>
    <property type="molecule type" value="Genomic_DNA"/>
</dbReference>
<evidence type="ECO:0000256" key="1">
    <source>
        <dbReference type="SAM" id="MobiDB-lite"/>
    </source>
</evidence>
<proteinExistence type="predicted"/>
<evidence type="ECO:0000313" key="3">
    <source>
        <dbReference type="Proteomes" id="UP000054279"/>
    </source>
</evidence>